<dbReference type="SUPFAM" id="SSF52317">
    <property type="entry name" value="Class I glutamine amidotransferase-like"/>
    <property type="match status" value="1"/>
</dbReference>
<keyword evidence="3" id="KW-1185">Reference proteome</keyword>
<dbReference type="InterPro" id="IPR036465">
    <property type="entry name" value="vWFA_dom_sf"/>
</dbReference>
<name>A0ABW5TTX2_9SPHI</name>
<accession>A0ABW5TTX2</accession>
<feature type="transmembrane region" description="Helical" evidence="1">
    <location>
        <begin position="12"/>
        <end position="33"/>
    </location>
</feature>
<evidence type="ECO:0000256" key="1">
    <source>
        <dbReference type="SAM" id="Phobius"/>
    </source>
</evidence>
<dbReference type="RefSeq" id="WP_379047810.1">
    <property type="nucleotide sequence ID" value="NZ_JBHSKW010000068.1"/>
</dbReference>
<dbReference type="InterPro" id="IPR029062">
    <property type="entry name" value="Class_I_gatase-like"/>
</dbReference>
<protein>
    <recommendedName>
        <fullName evidence="4">VWA domain-containing protein</fullName>
    </recommendedName>
</protein>
<dbReference type="SUPFAM" id="SSF53300">
    <property type="entry name" value="vWA-like"/>
    <property type="match status" value="1"/>
</dbReference>
<organism evidence="2 3">
    <name type="scientific">Pedobacter alpinus</name>
    <dbReference type="NCBI Taxonomy" id="1590643"/>
    <lineage>
        <taxon>Bacteria</taxon>
        <taxon>Pseudomonadati</taxon>
        <taxon>Bacteroidota</taxon>
        <taxon>Sphingobacteriia</taxon>
        <taxon>Sphingobacteriales</taxon>
        <taxon>Sphingobacteriaceae</taxon>
        <taxon>Pedobacter</taxon>
    </lineage>
</organism>
<dbReference type="EMBL" id="JBHULV010000038">
    <property type="protein sequence ID" value="MFD2732242.1"/>
    <property type="molecule type" value="Genomic_DNA"/>
</dbReference>
<comment type="caution">
    <text evidence="2">The sequence shown here is derived from an EMBL/GenBank/DDBJ whole genome shotgun (WGS) entry which is preliminary data.</text>
</comment>
<sequence>MPLLFSLVFNALSAWWLIVCFAIGLMYAFVLYSKTSIENPLLKKILFTFRFICVGILVLLLLSPLFKTISKRLEKPLVIIAQDASQSIFTFPNNGFDTTIYHQNLKKLAEDLANDYEVKTLNFGSEVKIDFDFSQKAKQSDISAIFNYVNQQYPNRNIGALVLSSDGIYNKGANPINQVADTKFPVYTIALGDTIPKKDLVLLAPNYNQLVYLGNNHQIEIPINAYKAKGLSTVLNITTNDEQRKQQNISFVNDEESKTIQIDLAALKKGIQKITIQLVPLAGELSVNNNVQTIFVEVLDGREKILIVANAPHPDITAIKQAIKSKENYEVQLAFANDLSNISKDNDLIIFHDLPSKEHPITNFINQTKQNNRWFIIGANTQTKTLNSCQNLLNINASNQVQTYSAKLSTDFYAFSLSEETKTFLQNLAPLNAPYGNYTLKSNAQTLFNQQVGIVVSTAPLLVFGTEQQAKIAVLTGEGIWRWRIENFEKNENFEAFDEVISKSVQYLSAKNDKRKFRVNAQKNRFSENEVIILNAELYNDSYELVNTPDVSIDLKSKTGKKYSYLFSKNGNSYQLNAGILPPDEYSFTAKTSLGKQNYSANGNFLVEEVNVELTISTANHQLLFNLANSTDGEMVYPDNLLALEDLIKKNDKVKTVSFTENLYEPLINIWWIFGLIILLLSFEWFLRKRNGAI</sequence>
<keyword evidence="1" id="KW-1133">Transmembrane helix</keyword>
<evidence type="ECO:0000313" key="2">
    <source>
        <dbReference type="EMBL" id="MFD2732242.1"/>
    </source>
</evidence>
<keyword evidence="1" id="KW-0472">Membrane</keyword>
<keyword evidence="1" id="KW-0812">Transmembrane</keyword>
<dbReference type="Proteomes" id="UP001597546">
    <property type="component" value="Unassembled WGS sequence"/>
</dbReference>
<feature type="transmembrane region" description="Helical" evidence="1">
    <location>
        <begin position="45"/>
        <end position="66"/>
    </location>
</feature>
<evidence type="ECO:0008006" key="4">
    <source>
        <dbReference type="Google" id="ProtNLM"/>
    </source>
</evidence>
<reference evidence="3" key="1">
    <citation type="journal article" date="2019" name="Int. J. Syst. Evol. Microbiol.">
        <title>The Global Catalogue of Microorganisms (GCM) 10K type strain sequencing project: providing services to taxonomists for standard genome sequencing and annotation.</title>
        <authorList>
            <consortium name="The Broad Institute Genomics Platform"/>
            <consortium name="The Broad Institute Genome Sequencing Center for Infectious Disease"/>
            <person name="Wu L."/>
            <person name="Ma J."/>
        </authorList>
    </citation>
    <scope>NUCLEOTIDE SEQUENCE [LARGE SCALE GENOMIC DNA]</scope>
    <source>
        <strain evidence="3">KCTC 42456</strain>
    </source>
</reference>
<evidence type="ECO:0000313" key="3">
    <source>
        <dbReference type="Proteomes" id="UP001597546"/>
    </source>
</evidence>
<dbReference type="PANTHER" id="PTHR37947">
    <property type="entry name" value="BLL2462 PROTEIN"/>
    <property type="match status" value="1"/>
</dbReference>
<proteinExistence type="predicted"/>
<dbReference type="PANTHER" id="PTHR37947:SF1">
    <property type="entry name" value="BLL2462 PROTEIN"/>
    <property type="match status" value="1"/>
</dbReference>
<gene>
    <name evidence="2" type="ORF">ACFSSE_11065</name>
</gene>
<feature type="transmembrane region" description="Helical" evidence="1">
    <location>
        <begin position="670"/>
        <end position="687"/>
    </location>
</feature>